<organism evidence="1 2">
    <name type="scientific">Helicobacter bilis</name>
    <dbReference type="NCBI Taxonomy" id="37372"/>
    <lineage>
        <taxon>Bacteria</taxon>
        <taxon>Pseudomonadati</taxon>
        <taxon>Campylobacterota</taxon>
        <taxon>Epsilonproteobacteria</taxon>
        <taxon>Campylobacterales</taxon>
        <taxon>Helicobacteraceae</taxon>
        <taxon>Helicobacter</taxon>
    </lineage>
</organism>
<sequence length="145" mass="17043">MSYALNHSTHPINTMDKQVVGRGYQGKDKQTYYLGVFDIMKLLKLNWKELSWKKSTYTQIIEKIKYGCSEDFYHNMTSKDENRQFFKELQSIQRKGIVAMIGTDGLRHTTLWNGNDFVDTALGVSGDFLNHPTYIIRELYFWDLL</sequence>
<protein>
    <submittedName>
        <fullName evidence="1">Uncharacterized protein</fullName>
    </submittedName>
</protein>
<dbReference type="Proteomes" id="UP000029857">
    <property type="component" value="Unassembled WGS sequence"/>
</dbReference>
<gene>
    <name evidence="1" type="ORF">LS79_001175</name>
</gene>
<dbReference type="Gene3D" id="3.90.1720.70">
    <property type="match status" value="1"/>
</dbReference>
<accession>A0A4U8UEJ1</accession>
<reference evidence="1 2" key="1">
    <citation type="journal article" date="2014" name="Genome Announc.">
        <title>Draft genome sequences of eight enterohepatic helicobacter species isolated from both laboratory and wild rodents.</title>
        <authorList>
            <person name="Sheh A."/>
            <person name="Shen Z."/>
            <person name="Fox J.G."/>
        </authorList>
    </citation>
    <scope>NUCLEOTIDE SEQUENCE [LARGE SCALE GENOMIC DNA]</scope>
    <source>
        <strain evidence="1 2">ATCC 49320</strain>
    </source>
</reference>
<name>A0A4U8UEJ1_9HELI</name>
<dbReference type="EMBL" id="JRPJ02000002">
    <property type="protein sequence ID" value="TLE12061.1"/>
    <property type="molecule type" value="Genomic_DNA"/>
</dbReference>
<evidence type="ECO:0000313" key="1">
    <source>
        <dbReference type="EMBL" id="TLE12061.1"/>
    </source>
</evidence>
<evidence type="ECO:0000313" key="2">
    <source>
        <dbReference type="Proteomes" id="UP000029857"/>
    </source>
</evidence>
<comment type="caution">
    <text evidence="1">The sequence shown here is derived from an EMBL/GenBank/DDBJ whole genome shotgun (WGS) entry which is preliminary data.</text>
</comment>
<dbReference type="AlphaFoldDB" id="A0A4U8UEJ1"/>
<proteinExistence type="predicted"/>